<dbReference type="EMBL" id="JABCIY010000313">
    <property type="protein sequence ID" value="KAF7185659.1"/>
    <property type="molecule type" value="Genomic_DNA"/>
</dbReference>
<dbReference type="Pfam" id="PF01494">
    <property type="entry name" value="FAD_binding_3"/>
    <property type="match status" value="1"/>
</dbReference>
<dbReference type="OrthoDB" id="16820at2759"/>
<gene>
    <name evidence="7" type="ORF">HII31_13000</name>
</gene>
<dbReference type="AlphaFoldDB" id="A0A8H6R769"/>
<proteinExistence type="inferred from homology"/>
<feature type="domain" description="FAD-binding" evidence="6">
    <location>
        <begin position="6"/>
        <end position="141"/>
    </location>
</feature>
<sequence length="220" mass="25168">MLQHSETKSIVDDSELNVWTSSKGYAVLRYHPALHLFAGIFSVTIPESEDTKLWDEDGDIEFLRENYKYHHATLKKILEISKSCDRWRLGEVPDLPTWTSKNGRLVLLGDSAHGMFPDAAQGFSMIVEDVAVLSYLLSKHLELGVPEVTRLWEEVYSQGHESEGNREATEKSAKTVSLKDLEPDREADFMSPAFLKWAWGYDAVAEMKDHLKTRRIDVRE</sequence>
<dbReference type="Proteomes" id="UP000660729">
    <property type="component" value="Unassembled WGS sequence"/>
</dbReference>
<evidence type="ECO:0000256" key="4">
    <source>
        <dbReference type="ARBA" id="ARBA00023002"/>
    </source>
</evidence>
<name>A0A8H6R769_9PEZI</name>
<comment type="caution">
    <text evidence="7">The sequence shown here is derived from an EMBL/GenBank/DDBJ whole genome shotgun (WGS) entry which is preliminary data.</text>
</comment>
<accession>A0A8H6R769</accession>
<reference evidence="7" key="1">
    <citation type="submission" date="2020-04" db="EMBL/GenBank/DDBJ databases">
        <title>Draft genome resource of the tomato pathogen Pseudocercospora fuligena.</title>
        <authorList>
            <person name="Zaccaron A."/>
        </authorList>
    </citation>
    <scope>NUCLEOTIDE SEQUENCE</scope>
    <source>
        <strain evidence="7">PF001</strain>
    </source>
</reference>
<evidence type="ECO:0000259" key="6">
    <source>
        <dbReference type="Pfam" id="PF01494"/>
    </source>
</evidence>
<dbReference type="SUPFAM" id="SSF51905">
    <property type="entry name" value="FAD/NAD(P)-binding domain"/>
    <property type="match status" value="1"/>
</dbReference>
<keyword evidence="3" id="KW-0274">FAD</keyword>
<dbReference type="GO" id="GO:0071949">
    <property type="term" value="F:FAD binding"/>
    <property type="evidence" value="ECO:0007669"/>
    <property type="project" value="InterPro"/>
</dbReference>
<dbReference type="PANTHER" id="PTHR13789:SF309">
    <property type="entry name" value="PUTATIVE (AFU_ORTHOLOGUE AFUA_6G14510)-RELATED"/>
    <property type="match status" value="1"/>
</dbReference>
<keyword evidence="5 7" id="KW-0503">Monooxygenase</keyword>
<evidence type="ECO:0000256" key="1">
    <source>
        <dbReference type="ARBA" id="ARBA00007992"/>
    </source>
</evidence>
<keyword evidence="8" id="KW-1185">Reference proteome</keyword>
<dbReference type="InterPro" id="IPR036188">
    <property type="entry name" value="FAD/NAD-bd_sf"/>
</dbReference>
<dbReference type="GO" id="GO:0004497">
    <property type="term" value="F:monooxygenase activity"/>
    <property type="evidence" value="ECO:0007669"/>
    <property type="project" value="UniProtKB-KW"/>
</dbReference>
<evidence type="ECO:0000256" key="3">
    <source>
        <dbReference type="ARBA" id="ARBA00022827"/>
    </source>
</evidence>
<keyword evidence="2" id="KW-0285">Flavoprotein</keyword>
<protein>
    <submittedName>
        <fullName evidence="7">FAD-dependent monooxygenase OpS4</fullName>
    </submittedName>
</protein>
<evidence type="ECO:0000313" key="7">
    <source>
        <dbReference type="EMBL" id="KAF7185659.1"/>
    </source>
</evidence>
<dbReference type="Gene3D" id="3.50.50.60">
    <property type="entry name" value="FAD/NAD(P)-binding domain"/>
    <property type="match status" value="1"/>
</dbReference>
<evidence type="ECO:0000256" key="2">
    <source>
        <dbReference type="ARBA" id="ARBA00022630"/>
    </source>
</evidence>
<evidence type="ECO:0000256" key="5">
    <source>
        <dbReference type="ARBA" id="ARBA00023033"/>
    </source>
</evidence>
<keyword evidence="4" id="KW-0560">Oxidoreductase</keyword>
<dbReference type="InterPro" id="IPR050493">
    <property type="entry name" value="FAD-dep_Monooxygenase_BioMet"/>
</dbReference>
<organism evidence="7 8">
    <name type="scientific">Pseudocercospora fuligena</name>
    <dbReference type="NCBI Taxonomy" id="685502"/>
    <lineage>
        <taxon>Eukaryota</taxon>
        <taxon>Fungi</taxon>
        <taxon>Dikarya</taxon>
        <taxon>Ascomycota</taxon>
        <taxon>Pezizomycotina</taxon>
        <taxon>Dothideomycetes</taxon>
        <taxon>Dothideomycetidae</taxon>
        <taxon>Mycosphaerellales</taxon>
        <taxon>Mycosphaerellaceae</taxon>
        <taxon>Pseudocercospora</taxon>
    </lineage>
</organism>
<dbReference type="InterPro" id="IPR002938">
    <property type="entry name" value="FAD-bd"/>
</dbReference>
<dbReference type="PANTHER" id="PTHR13789">
    <property type="entry name" value="MONOOXYGENASE"/>
    <property type="match status" value="1"/>
</dbReference>
<comment type="similarity">
    <text evidence="1">Belongs to the paxM FAD-dependent monooxygenase family.</text>
</comment>
<evidence type="ECO:0000313" key="8">
    <source>
        <dbReference type="Proteomes" id="UP000660729"/>
    </source>
</evidence>